<feature type="region of interest" description="Disordered" evidence="1">
    <location>
        <begin position="45"/>
        <end position="73"/>
    </location>
</feature>
<comment type="caution">
    <text evidence="2">The sequence shown here is derived from an EMBL/GenBank/DDBJ whole genome shotgun (WGS) entry which is preliminary data.</text>
</comment>
<feature type="region of interest" description="Disordered" evidence="1">
    <location>
        <begin position="1"/>
        <end position="26"/>
    </location>
</feature>
<sequence length="73" mass="8306">MTKRENVSTFPRKGKPSGGEKDLGNLDEINNELNELDDDVLTNEAEIKHPNRNVHKGEDVARFTDRDDDDDQP</sequence>
<name>A0ABP7WN15_9SPHI</name>
<gene>
    <name evidence="2" type="ORF">GCM10022392_13390</name>
</gene>
<organism evidence="2 3">
    <name type="scientific">Mucilaginibacter panaciglaebae</name>
    <dbReference type="NCBI Taxonomy" id="502331"/>
    <lineage>
        <taxon>Bacteria</taxon>
        <taxon>Pseudomonadati</taxon>
        <taxon>Bacteroidota</taxon>
        <taxon>Sphingobacteriia</taxon>
        <taxon>Sphingobacteriales</taxon>
        <taxon>Sphingobacteriaceae</taxon>
        <taxon>Mucilaginibacter</taxon>
    </lineage>
</organism>
<evidence type="ECO:0000256" key="1">
    <source>
        <dbReference type="SAM" id="MobiDB-lite"/>
    </source>
</evidence>
<feature type="compositionally biased region" description="Basic and acidic residues" evidence="1">
    <location>
        <begin position="45"/>
        <end position="65"/>
    </location>
</feature>
<evidence type="ECO:0000313" key="2">
    <source>
        <dbReference type="EMBL" id="GAA4092460.1"/>
    </source>
</evidence>
<evidence type="ECO:0000313" key="3">
    <source>
        <dbReference type="Proteomes" id="UP001500841"/>
    </source>
</evidence>
<dbReference type="Proteomes" id="UP001500841">
    <property type="component" value="Unassembled WGS sequence"/>
</dbReference>
<dbReference type="RefSeq" id="WP_345102079.1">
    <property type="nucleotide sequence ID" value="NZ_BAABCV010000004.1"/>
</dbReference>
<keyword evidence="3" id="KW-1185">Reference proteome</keyword>
<reference evidence="3" key="1">
    <citation type="journal article" date="2019" name="Int. J. Syst. Evol. Microbiol.">
        <title>The Global Catalogue of Microorganisms (GCM) 10K type strain sequencing project: providing services to taxonomists for standard genome sequencing and annotation.</title>
        <authorList>
            <consortium name="The Broad Institute Genomics Platform"/>
            <consortium name="The Broad Institute Genome Sequencing Center for Infectious Disease"/>
            <person name="Wu L."/>
            <person name="Ma J."/>
        </authorList>
    </citation>
    <scope>NUCLEOTIDE SEQUENCE [LARGE SCALE GENOMIC DNA]</scope>
    <source>
        <strain evidence="3">JCM 17085</strain>
    </source>
</reference>
<proteinExistence type="predicted"/>
<accession>A0ABP7WN15</accession>
<dbReference type="EMBL" id="BAABCV010000004">
    <property type="protein sequence ID" value="GAA4092460.1"/>
    <property type="molecule type" value="Genomic_DNA"/>
</dbReference>
<protein>
    <submittedName>
        <fullName evidence="2">Uncharacterized protein</fullName>
    </submittedName>
</protein>